<feature type="transmembrane region" description="Helical" evidence="1">
    <location>
        <begin position="51"/>
        <end position="70"/>
    </location>
</feature>
<evidence type="ECO:0000313" key="2">
    <source>
        <dbReference type="EMBL" id="VAX18333.1"/>
    </source>
</evidence>
<name>A0A3B1C151_9ZZZZ</name>
<organism evidence="2">
    <name type="scientific">hydrothermal vent metagenome</name>
    <dbReference type="NCBI Taxonomy" id="652676"/>
    <lineage>
        <taxon>unclassified sequences</taxon>
        <taxon>metagenomes</taxon>
        <taxon>ecological metagenomes</taxon>
    </lineage>
</organism>
<dbReference type="AlphaFoldDB" id="A0A3B1C151"/>
<sequence length="86" mass="9216">MEITAPSIETIASATPFFAAGIKADYTTNPDTEKTGVLGQFNSPAPHPLHILAKILGLIFVTETIIMMFLSSFTMPGTPFTWVADA</sequence>
<keyword evidence="1" id="KW-0472">Membrane</keyword>
<feature type="non-terminal residue" evidence="2">
    <location>
        <position position="86"/>
    </location>
</feature>
<proteinExistence type="predicted"/>
<protein>
    <submittedName>
        <fullName evidence="2">Uncharacterized protein</fullName>
    </submittedName>
</protein>
<gene>
    <name evidence="2" type="ORF">MNBD_NITROSPINAE01-240</name>
</gene>
<evidence type="ECO:0000256" key="1">
    <source>
        <dbReference type="SAM" id="Phobius"/>
    </source>
</evidence>
<keyword evidence="1" id="KW-1133">Transmembrane helix</keyword>
<keyword evidence="1" id="KW-0812">Transmembrane</keyword>
<dbReference type="EMBL" id="UOGC01000068">
    <property type="protein sequence ID" value="VAX18333.1"/>
    <property type="molecule type" value="Genomic_DNA"/>
</dbReference>
<accession>A0A3B1C151</accession>
<reference evidence="2" key="1">
    <citation type="submission" date="2018-06" db="EMBL/GenBank/DDBJ databases">
        <authorList>
            <person name="Zhirakovskaya E."/>
        </authorList>
    </citation>
    <scope>NUCLEOTIDE SEQUENCE</scope>
</reference>